<comment type="caution">
    <text evidence="1">The sequence shown here is derived from an EMBL/GenBank/DDBJ whole genome shotgun (WGS) entry which is preliminary data.</text>
</comment>
<protein>
    <submittedName>
        <fullName evidence="1">Uncharacterized protein</fullName>
    </submittedName>
</protein>
<dbReference type="Proteomes" id="UP001497535">
    <property type="component" value="Unassembled WGS sequence"/>
</dbReference>
<dbReference type="EMBL" id="CAVMJV010000005">
    <property type="protein sequence ID" value="CAK5031339.1"/>
    <property type="molecule type" value="Genomic_DNA"/>
</dbReference>
<name>A0ACB0Y4D7_MELEN</name>
<organism evidence="1 2">
    <name type="scientific">Meloidogyne enterolobii</name>
    <name type="common">Root-knot nematode worm</name>
    <name type="synonym">Meloidogyne mayaguensis</name>
    <dbReference type="NCBI Taxonomy" id="390850"/>
    <lineage>
        <taxon>Eukaryota</taxon>
        <taxon>Metazoa</taxon>
        <taxon>Ecdysozoa</taxon>
        <taxon>Nematoda</taxon>
        <taxon>Chromadorea</taxon>
        <taxon>Rhabditida</taxon>
        <taxon>Tylenchina</taxon>
        <taxon>Tylenchomorpha</taxon>
        <taxon>Tylenchoidea</taxon>
        <taxon>Meloidogynidae</taxon>
        <taxon>Meloidogyninae</taxon>
        <taxon>Meloidogyne</taxon>
    </lineage>
</organism>
<proteinExistence type="predicted"/>
<gene>
    <name evidence="1" type="ORF">MENTE1834_LOCUS7496</name>
</gene>
<evidence type="ECO:0000313" key="1">
    <source>
        <dbReference type="EMBL" id="CAK5031339.1"/>
    </source>
</evidence>
<keyword evidence="2" id="KW-1185">Reference proteome</keyword>
<reference evidence="1" key="1">
    <citation type="submission" date="2023-11" db="EMBL/GenBank/DDBJ databases">
        <authorList>
            <person name="Poullet M."/>
        </authorList>
    </citation>
    <scope>NUCLEOTIDE SEQUENCE</scope>
    <source>
        <strain evidence="1">E1834</strain>
    </source>
</reference>
<accession>A0ACB0Y4D7</accession>
<sequence length="59" mass="6818">MGEEEDCFAFILKLIGFLIYKFHYFGSDFRHPPPSSLLPLLLNTPPPPLNLSSPFYFQN</sequence>
<evidence type="ECO:0000313" key="2">
    <source>
        <dbReference type="Proteomes" id="UP001497535"/>
    </source>
</evidence>